<dbReference type="AlphaFoldDB" id="A0A1N7EFC5"/>
<feature type="transmembrane region" description="Helical" evidence="1">
    <location>
        <begin position="55"/>
        <end position="75"/>
    </location>
</feature>
<sequence>MVRKEDREAILITQAELPQDAQHRARVRRYLFLMAFRVPALVLAGVLYGVTGNGYVALGVIALSIPLPWMAVLIANDRPPRAKGEARHYKFGGAKVGNELGMGRSSVVDEHPHTTHIDQELRRIEGRQE</sequence>
<evidence type="ECO:0000313" key="2">
    <source>
        <dbReference type="EMBL" id="SIR86595.1"/>
    </source>
</evidence>
<dbReference type="InterPro" id="IPR021449">
    <property type="entry name" value="DUF3099"/>
</dbReference>
<gene>
    <name evidence="2" type="ORF">SAMN05445060_1235</name>
</gene>
<keyword evidence="1" id="KW-0812">Transmembrane</keyword>
<evidence type="ECO:0008006" key="4">
    <source>
        <dbReference type="Google" id="ProtNLM"/>
    </source>
</evidence>
<keyword evidence="3" id="KW-1185">Reference proteome</keyword>
<dbReference type="Proteomes" id="UP000186218">
    <property type="component" value="Unassembled WGS sequence"/>
</dbReference>
<keyword evidence="1" id="KW-0472">Membrane</keyword>
<evidence type="ECO:0000313" key="3">
    <source>
        <dbReference type="Proteomes" id="UP000186218"/>
    </source>
</evidence>
<name>A0A1N7EFC5_9NOCA</name>
<feature type="transmembrane region" description="Helical" evidence="1">
    <location>
        <begin position="30"/>
        <end position="49"/>
    </location>
</feature>
<organism evidence="2 3">
    <name type="scientific">Williamsia sterculiae</name>
    <dbReference type="NCBI Taxonomy" id="1344003"/>
    <lineage>
        <taxon>Bacteria</taxon>
        <taxon>Bacillati</taxon>
        <taxon>Actinomycetota</taxon>
        <taxon>Actinomycetes</taxon>
        <taxon>Mycobacteriales</taxon>
        <taxon>Nocardiaceae</taxon>
        <taxon>Williamsia</taxon>
    </lineage>
</organism>
<dbReference type="RefSeq" id="WP_234974267.1">
    <property type="nucleotide sequence ID" value="NZ_FTNT01000003.1"/>
</dbReference>
<dbReference type="EMBL" id="FTNT01000003">
    <property type="protein sequence ID" value="SIR86595.1"/>
    <property type="molecule type" value="Genomic_DNA"/>
</dbReference>
<dbReference type="STRING" id="1344003.SAMN05445060_1235"/>
<evidence type="ECO:0000256" key="1">
    <source>
        <dbReference type="SAM" id="Phobius"/>
    </source>
</evidence>
<proteinExistence type="predicted"/>
<dbReference type="Pfam" id="PF11298">
    <property type="entry name" value="DUF3099"/>
    <property type="match status" value="1"/>
</dbReference>
<keyword evidence="1" id="KW-1133">Transmembrane helix</keyword>
<accession>A0A1N7EFC5</accession>
<protein>
    <recommendedName>
        <fullName evidence="4">DUF3099 domain-containing protein</fullName>
    </recommendedName>
</protein>
<reference evidence="2 3" key="1">
    <citation type="submission" date="2017-01" db="EMBL/GenBank/DDBJ databases">
        <authorList>
            <person name="Mah S.A."/>
            <person name="Swanson W.J."/>
            <person name="Moy G.W."/>
            <person name="Vacquier V.D."/>
        </authorList>
    </citation>
    <scope>NUCLEOTIDE SEQUENCE [LARGE SCALE GENOMIC DNA]</scope>
    <source>
        <strain evidence="2 3">CPCC 203464</strain>
    </source>
</reference>